<dbReference type="EC" id="1.5.1.33" evidence="3"/>
<protein>
    <submittedName>
        <fullName evidence="3">Pteridine reductase</fullName>
        <ecNumber evidence="3">1.5.1.33</ecNumber>
    </submittedName>
</protein>
<dbReference type="FunFam" id="3.40.50.720:FF:000173">
    <property type="entry name" value="3-oxoacyl-[acyl-carrier protein] reductase"/>
    <property type="match status" value="1"/>
</dbReference>
<organism evidence="3 4">
    <name type="scientific">SAR86 cluster bacterium</name>
    <dbReference type="NCBI Taxonomy" id="2030880"/>
    <lineage>
        <taxon>Bacteria</taxon>
        <taxon>Pseudomonadati</taxon>
        <taxon>Pseudomonadota</taxon>
        <taxon>Gammaproteobacteria</taxon>
        <taxon>SAR86 cluster</taxon>
    </lineage>
</organism>
<dbReference type="PANTHER" id="PTHR43639:SF1">
    <property type="entry name" value="SHORT-CHAIN DEHYDROGENASE_REDUCTASE FAMILY PROTEIN"/>
    <property type="match status" value="1"/>
</dbReference>
<gene>
    <name evidence="3" type="ORF">EVB00_03570</name>
</gene>
<dbReference type="PANTHER" id="PTHR43639">
    <property type="entry name" value="OXIDOREDUCTASE, SHORT-CHAIN DEHYDROGENASE/REDUCTASE FAMILY (AFU_ORTHOLOGUE AFUA_5G02870)"/>
    <property type="match status" value="1"/>
</dbReference>
<dbReference type="AlphaFoldDB" id="A0A520M3X6"/>
<dbReference type="PRINTS" id="PR00081">
    <property type="entry name" value="GDHRDH"/>
</dbReference>
<dbReference type="PROSITE" id="PS00061">
    <property type="entry name" value="ADH_SHORT"/>
    <property type="match status" value="1"/>
</dbReference>
<dbReference type="EMBL" id="SHBM01000063">
    <property type="protein sequence ID" value="RZO15934.1"/>
    <property type="molecule type" value="Genomic_DNA"/>
</dbReference>
<dbReference type="InterPro" id="IPR036291">
    <property type="entry name" value="NAD(P)-bd_dom_sf"/>
</dbReference>
<dbReference type="NCBIfam" id="NF006598">
    <property type="entry name" value="PRK09135.1"/>
    <property type="match status" value="1"/>
</dbReference>
<evidence type="ECO:0000313" key="4">
    <source>
        <dbReference type="Proteomes" id="UP000318359"/>
    </source>
</evidence>
<evidence type="ECO:0000256" key="2">
    <source>
        <dbReference type="ARBA" id="ARBA00023002"/>
    </source>
</evidence>
<dbReference type="PRINTS" id="PR00080">
    <property type="entry name" value="SDRFAMILY"/>
</dbReference>
<evidence type="ECO:0000313" key="3">
    <source>
        <dbReference type="EMBL" id="RZO15934.1"/>
    </source>
</evidence>
<dbReference type="SUPFAM" id="SSF51735">
    <property type="entry name" value="NAD(P)-binding Rossmann-fold domains"/>
    <property type="match status" value="1"/>
</dbReference>
<dbReference type="Pfam" id="PF13561">
    <property type="entry name" value="adh_short_C2"/>
    <property type="match status" value="1"/>
</dbReference>
<comment type="similarity">
    <text evidence="1">Belongs to the short-chain dehydrogenases/reductases (SDR) family.</text>
</comment>
<dbReference type="InterPro" id="IPR002347">
    <property type="entry name" value="SDR_fam"/>
</dbReference>
<dbReference type="InterPro" id="IPR020904">
    <property type="entry name" value="Sc_DH/Rdtase_CS"/>
</dbReference>
<proteinExistence type="inferred from homology"/>
<comment type="caution">
    <text evidence="3">The sequence shown here is derived from an EMBL/GenBank/DDBJ whole genome shotgun (WGS) entry which is preliminary data.</text>
</comment>
<sequence>MNKVVLVTGAGKRIGKEIAKVFINDQWNVIIHCNNSFEEASSLSKEFNNIREGSSCVIQGNLDNEKDVARLIKEASDAYGRIDALINNASSFYATPIAKMSYEDWDKLIGSNLKGPLFLTRGLAEQLKDNEGSVINITDINIDKGMSGYSIYSAAKGGLKAVTKVLARELAPKIRVNAIAPGAILEPPDKEWSEKELISITNKIPLNRLGNEIDIANAVKFVVDSKYITGQTINVDGGRSLL</sequence>
<name>A0A520M3X6_9GAMM</name>
<evidence type="ECO:0000256" key="1">
    <source>
        <dbReference type="ARBA" id="ARBA00006484"/>
    </source>
</evidence>
<keyword evidence="2 3" id="KW-0560">Oxidoreductase</keyword>
<reference evidence="3 4" key="1">
    <citation type="submission" date="2019-02" db="EMBL/GenBank/DDBJ databases">
        <title>Prokaryotic population dynamics and viral predation in marine succession experiment using metagenomics: the confinement effect.</title>
        <authorList>
            <person name="Haro-Moreno J.M."/>
            <person name="Rodriguez-Valera F."/>
            <person name="Lopez-Perez M."/>
        </authorList>
    </citation>
    <scope>NUCLEOTIDE SEQUENCE [LARGE SCALE GENOMIC DNA]</scope>
    <source>
        <strain evidence="3">MED-G167</strain>
    </source>
</reference>
<dbReference type="Gene3D" id="3.40.50.720">
    <property type="entry name" value="NAD(P)-binding Rossmann-like Domain"/>
    <property type="match status" value="1"/>
</dbReference>
<dbReference type="GO" id="GO:0047040">
    <property type="term" value="F:pteridine reductase activity"/>
    <property type="evidence" value="ECO:0007669"/>
    <property type="project" value="UniProtKB-EC"/>
</dbReference>
<accession>A0A520M3X6</accession>
<dbReference type="Proteomes" id="UP000318359">
    <property type="component" value="Unassembled WGS sequence"/>
</dbReference>